<sequence length="249" mass="28443">MLIVLRESQPRSTSSYLLTSCGPRTSRVRILEASRTKRPEVQSHRARKTRGVHTMLITFLNKSISILIDDTAQKSAQSTNSMKATNDLCWLRRKTLTDLKRQRTHTEETVSEQQEDEQEEVVLEPSLSSTSSHNNTIKTGNKKKSVSFCSTVSVYHHPLILGDHPAVRNGVPLMLDWNAVYIEERSLRDKKYSQPKVVPALSLYVREVLAQQGGATKDELRAAREQVRAIQQSRQQSMAYQKWWPFGPR</sequence>
<comment type="caution">
    <text evidence="2">The sequence shown here is derived from an EMBL/GenBank/DDBJ whole genome shotgun (WGS) entry which is preliminary data.</text>
</comment>
<organism evidence="2 3">
    <name type="scientific">Fistulifera solaris</name>
    <name type="common">Oleaginous diatom</name>
    <dbReference type="NCBI Taxonomy" id="1519565"/>
    <lineage>
        <taxon>Eukaryota</taxon>
        <taxon>Sar</taxon>
        <taxon>Stramenopiles</taxon>
        <taxon>Ochrophyta</taxon>
        <taxon>Bacillariophyta</taxon>
        <taxon>Bacillariophyceae</taxon>
        <taxon>Bacillariophycidae</taxon>
        <taxon>Naviculales</taxon>
        <taxon>Naviculaceae</taxon>
        <taxon>Fistulifera</taxon>
    </lineage>
</organism>
<accession>A0A1Z5JWK8</accession>
<dbReference type="InParanoid" id="A0A1Z5JWK8"/>
<feature type="compositionally biased region" description="Polar residues" evidence="1">
    <location>
        <begin position="126"/>
        <end position="139"/>
    </location>
</feature>
<feature type="compositionally biased region" description="Acidic residues" evidence="1">
    <location>
        <begin position="109"/>
        <end position="122"/>
    </location>
</feature>
<dbReference type="EMBL" id="BDSP01000130">
    <property type="protein sequence ID" value="GAX18423.1"/>
    <property type="molecule type" value="Genomic_DNA"/>
</dbReference>
<proteinExistence type="predicted"/>
<feature type="region of interest" description="Disordered" evidence="1">
    <location>
        <begin position="101"/>
        <end position="141"/>
    </location>
</feature>
<dbReference type="AlphaFoldDB" id="A0A1Z5JWK8"/>
<reference evidence="2 3" key="1">
    <citation type="journal article" date="2015" name="Plant Cell">
        <title>Oil accumulation by the oleaginous diatom Fistulifera solaris as revealed by the genome and transcriptome.</title>
        <authorList>
            <person name="Tanaka T."/>
            <person name="Maeda Y."/>
            <person name="Veluchamy A."/>
            <person name="Tanaka M."/>
            <person name="Abida H."/>
            <person name="Marechal E."/>
            <person name="Bowler C."/>
            <person name="Muto M."/>
            <person name="Sunaga Y."/>
            <person name="Tanaka M."/>
            <person name="Yoshino T."/>
            <person name="Taniguchi T."/>
            <person name="Fukuda Y."/>
            <person name="Nemoto M."/>
            <person name="Matsumoto M."/>
            <person name="Wong P.S."/>
            <person name="Aburatani S."/>
            <person name="Fujibuchi W."/>
        </authorList>
    </citation>
    <scope>NUCLEOTIDE SEQUENCE [LARGE SCALE GENOMIC DNA]</scope>
    <source>
        <strain evidence="2 3">JPCC DA0580</strain>
    </source>
</reference>
<name>A0A1Z5JWK8_FISSO</name>
<gene>
    <name evidence="2" type="ORF">FisN_2Lh054</name>
</gene>
<protein>
    <submittedName>
        <fullName evidence="2">Uncharacterized protein</fullName>
    </submittedName>
</protein>
<evidence type="ECO:0000313" key="3">
    <source>
        <dbReference type="Proteomes" id="UP000198406"/>
    </source>
</evidence>
<dbReference type="Proteomes" id="UP000198406">
    <property type="component" value="Unassembled WGS sequence"/>
</dbReference>
<evidence type="ECO:0000256" key="1">
    <source>
        <dbReference type="SAM" id="MobiDB-lite"/>
    </source>
</evidence>
<keyword evidence="3" id="KW-1185">Reference proteome</keyword>
<evidence type="ECO:0000313" key="2">
    <source>
        <dbReference type="EMBL" id="GAX18423.1"/>
    </source>
</evidence>